<feature type="transmembrane region" description="Helical" evidence="1">
    <location>
        <begin position="125"/>
        <end position="145"/>
    </location>
</feature>
<gene>
    <name evidence="2" type="ORF">FDK22_12885</name>
</gene>
<feature type="transmembrane region" description="Helical" evidence="1">
    <location>
        <begin position="74"/>
        <end position="91"/>
    </location>
</feature>
<dbReference type="OrthoDB" id="5348678at2"/>
<keyword evidence="1" id="KW-0472">Membrane</keyword>
<keyword evidence="3" id="KW-1185">Reference proteome</keyword>
<comment type="caution">
    <text evidence="2">The sequence shown here is derived from an EMBL/GenBank/DDBJ whole genome shotgun (WGS) entry which is preliminary data.</text>
</comment>
<sequence length="146" mass="16899">MRLNNLDNPFFIVLLAIAIVIVNTISSIIFFPILTLGILFMAFFVCLKKRYYYSFTVVILALTFIELNNGFKPLSLFLLATFVYVFLVPNINRIFTFSSLNSYIYMTVFYLGVTIVWSIDHQISFYFVAILVINLIIDFILFGVLI</sequence>
<proteinExistence type="predicted"/>
<evidence type="ECO:0000313" key="3">
    <source>
        <dbReference type="Proteomes" id="UP000308901"/>
    </source>
</evidence>
<evidence type="ECO:0000313" key="2">
    <source>
        <dbReference type="EMBL" id="TLP36163.1"/>
    </source>
</evidence>
<dbReference type="Proteomes" id="UP000308901">
    <property type="component" value="Unassembled WGS sequence"/>
</dbReference>
<feature type="transmembrane region" description="Helical" evidence="1">
    <location>
        <begin position="51"/>
        <end position="68"/>
    </location>
</feature>
<accession>A0A5R8XY63</accession>
<dbReference type="AlphaFoldDB" id="A0A5R8XY63"/>
<dbReference type="EMBL" id="VANU01000006">
    <property type="protein sequence ID" value="TLP36163.1"/>
    <property type="molecule type" value="Genomic_DNA"/>
</dbReference>
<organism evidence="2 3">
    <name type="scientific">Arcobacter arenosus</name>
    <dbReference type="NCBI Taxonomy" id="2576037"/>
    <lineage>
        <taxon>Bacteria</taxon>
        <taxon>Pseudomonadati</taxon>
        <taxon>Campylobacterota</taxon>
        <taxon>Epsilonproteobacteria</taxon>
        <taxon>Campylobacterales</taxon>
        <taxon>Arcobacteraceae</taxon>
        <taxon>Arcobacter</taxon>
    </lineage>
</organism>
<protein>
    <submittedName>
        <fullName evidence="2">Uncharacterized protein</fullName>
    </submittedName>
</protein>
<feature type="transmembrane region" description="Helical" evidence="1">
    <location>
        <begin position="103"/>
        <end position="119"/>
    </location>
</feature>
<keyword evidence="1" id="KW-0812">Transmembrane</keyword>
<evidence type="ECO:0000256" key="1">
    <source>
        <dbReference type="SAM" id="Phobius"/>
    </source>
</evidence>
<reference evidence="2 3" key="1">
    <citation type="submission" date="2019-05" db="EMBL/GenBank/DDBJ databases">
        <title>Arcobacter sp. nov., isolated from sea sediment.</title>
        <authorList>
            <person name="Kim W."/>
        </authorList>
    </citation>
    <scope>NUCLEOTIDE SEQUENCE [LARGE SCALE GENOMIC DNA]</scope>
    <source>
        <strain evidence="2 3">CAU 1517</strain>
    </source>
</reference>
<keyword evidence="1" id="KW-1133">Transmembrane helix</keyword>
<name>A0A5R8XY63_9BACT</name>
<dbReference type="RefSeq" id="WP_138153393.1">
    <property type="nucleotide sequence ID" value="NZ_VANU01000006.1"/>
</dbReference>
<feature type="transmembrane region" description="Helical" evidence="1">
    <location>
        <begin position="12"/>
        <end position="44"/>
    </location>
</feature>